<protein>
    <submittedName>
        <fullName evidence="1">Uncharacterized protein</fullName>
    </submittedName>
</protein>
<organism evidence="1 2">
    <name type="scientific">Potamilus streckersoni</name>
    <dbReference type="NCBI Taxonomy" id="2493646"/>
    <lineage>
        <taxon>Eukaryota</taxon>
        <taxon>Metazoa</taxon>
        <taxon>Spiralia</taxon>
        <taxon>Lophotrochozoa</taxon>
        <taxon>Mollusca</taxon>
        <taxon>Bivalvia</taxon>
        <taxon>Autobranchia</taxon>
        <taxon>Heteroconchia</taxon>
        <taxon>Palaeoheterodonta</taxon>
        <taxon>Unionida</taxon>
        <taxon>Unionoidea</taxon>
        <taxon>Unionidae</taxon>
        <taxon>Ambleminae</taxon>
        <taxon>Lampsilini</taxon>
        <taxon>Potamilus</taxon>
    </lineage>
</organism>
<reference evidence="1" key="2">
    <citation type="journal article" date="2021" name="Genome Biol. Evol.">
        <title>Developing a high-quality reference genome for a parasitic bivalve with doubly uniparental inheritance (Bivalvia: Unionida).</title>
        <authorList>
            <person name="Smith C.H."/>
        </authorList>
    </citation>
    <scope>NUCLEOTIDE SEQUENCE</scope>
    <source>
        <strain evidence="1">CHS0354</strain>
        <tissue evidence="1">Mantle</tissue>
    </source>
</reference>
<evidence type="ECO:0000313" key="1">
    <source>
        <dbReference type="EMBL" id="KAK3611504.1"/>
    </source>
</evidence>
<proteinExistence type="predicted"/>
<sequence length="199" mass="23140">MKFFIVLRLEKVELAIRASSIIIQKRSGRRIKDEVPLGQESAPIYEGGSRYGTNLFIEELDKLIQTYEESIEGDSEIRVLSTFEYGREVQHALVVVPNNDIRFQSHYLVAKWDSDGNYIWLEQPCVKHNNHGYTWHPFSTVKWNNFASPPKERKWAHLAFAFYLDPLPNETMPVPGVGNDANWMGCHWQDIQLITQYDP</sequence>
<reference evidence="1" key="1">
    <citation type="journal article" date="2021" name="Genome Biol. Evol.">
        <title>A High-Quality Reference Genome for a Parasitic Bivalve with Doubly Uniparental Inheritance (Bivalvia: Unionida).</title>
        <authorList>
            <person name="Smith C.H."/>
        </authorList>
    </citation>
    <scope>NUCLEOTIDE SEQUENCE</scope>
    <source>
        <strain evidence="1">CHS0354</strain>
    </source>
</reference>
<reference evidence="1" key="3">
    <citation type="submission" date="2023-05" db="EMBL/GenBank/DDBJ databases">
        <authorList>
            <person name="Smith C.H."/>
        </authorList>
    </citation>
    <scope>NUCLEOTIDE SEQUENCE</scope>
    <source>
        <strain evidence="1">CHS0354</strain>
        <tissue evidence="1">Mantle</tissue>
    </source>
</reference>
<accession>A0AAE0WEQ6</accession>
<comment type="caution">
    <text evidence="1">The sequence shown here is derived from an EMBL/GenBank/DDBJ whole genome shotgun (WGS) entry which is preliminary data.</text>
</comment>
<gene>
    <name evidence="1" type="ORF">CHS0354_016437</name>
</gene>
<keyword evidence="2" id="KW-1185">Reference proteome</keyword>
<name>A0AAE0WEQ6_9BIVA</name>
<dbReference type="EMBL" id="JAEAOA010001015">
    <property type="protein sequence ID" value="KAK3611504.1"/>
    <property type="molecule type" value="Genomic_DNA"/>
</dbReference>
<dbReference type="AlphaFoldDB" id="A0AAE0WEQ6"/>
<evidence type="ECO:0000313" key="2">
    <source>
        <dbReference type="Proteomes" id="UP001195483"/>
    </source>
</evidence>
<dbReference type="Proteomes" id="UP001195483">
    <property type="component" value="Unassembled WGS sequence"/>
</dbReference>